<dbReference type="Pfam" id="PF05239">
    <property type="entry name" value="PRC"/>
    <property type="match status" value="1"/>
</dbReference>
<name>A0A419ERU8_9BACT</name>
<evidence type="ECO:0000259" key="1">
    <source>
        <dbReference type="Pfam" id="PF05239"/>
    </source>
</evidence>
<dbReference type="PANTHER" id="PTHR36505">
    <property type="entry name" value="BLR1072 PROTEIN"/>
    <property type="match status" value="1"/>
</dbReference>
<comment type="caution">
    <text evidence="2">The sequence shown here is derived from an EMBL/GenBank/DDBJ whole genome shotgun (WGS) entry which is preliminary data.</text>
</comment>
<evidence type="ECO:0000313" key="2">
    <source>
        <dbReference type="EMBL" id="RJP66119.1"/>
    </source>
</evidence>
<feature type="domain" description="PRC-barrel" evidence="1">
    <location>
        <begin position="55"/>
        <end position="126"/>
    </location>
</feature>
<dbReference type="AlphaFoldDB" id="A0A419ERU8"/>
<proteinExistence type="predicted"/>
<dbReference type="InterPro" id="IPR011033">
    <property type="entry name" value="PRC_barrel-like_sf"/>
</dbReference>
<dbReference type="Gene3D" id="2.30.30.240">
    <property type="entry name" value="PRC-barrel domain"/>
    <property type="match status" value="1"/>
</dbReference>
<sequence>MQQLHIMEGRIMKALTILVAVAFALSTFLASQVFAGGEKHEGKMSATTEKSEKGIFKASKLLDKSVKNEKGEVFGSVEEFLFAQDGKIKYIILSRGGVLGVGDRLVPVPWKTVKTGIGEDAIILSLDKSFFDEAPSFARNEWDKLSDPEWNKTVHSYYEGERKTKDVMHEEHKGTMMEEEREGEMKGAY</sequence>
<organism evidence="2 3">
    <name type="scientific">Candidatus Abyssobacteria bacterium SURF_17</name>
    <dbReference type="NCBI Taxonomy" id="2093361"/>
    <lineage>
        <taxon>Bacteria</taxon>
        <taxon>Pseudomonadati</taxon>
        <taxon>Candidatus Hydrogenedentota</taxon>
        <taxon>Candidatus Abyssobacteria</taxon>
    </lineage>
</organism>
<dbReference type="EMBL" id="QZKI01000119">
    <property type="protein sequence ID" value="RJP66119.1"/>
    <property type="molecule type" value="Genomic_DNA"/>
</dbReference>
<dbReference type="InterPro" id="IPR027275">
    <property type="entry name" value="PRC-brl_dom"/>
</dbReference>
<dbReference type="Proteomes" id="UP000285961">
    <property type="component" value="Unassembled WGS sequence"/>
</dbReference>
<accession>A0A419ERU8</accession>
<gene>
    <name evidence="2" type="ORF">C4532_16575</name>
</gene>
<dbReference type="PANTHER" id="PTHR36505:SF1">
    <property type="entry name" value="BLR1072 PROTEIN"/>
    <property type="match status" value="1"/>
</dbReference>
<reference evidence="2 3" key="1">
    <citation type="journal article" date="2017" name="ISME J.">
        <title>Energy and carbon metabolisms in a deep terrestrial subsurface fluid microbial community.</title>
        <authorList>
            <person name="Momper L."/>
            <person name="Jungbluth S.P."/>
            <person name="Lee M.D."/>
            <person name="Amend J.P."/>
        </authorList>
    </citation>
    <scope>NUCLEOTIDE SEQUENCE [LARGE SCALE GENOMIC DNA]</scope>
    <source>
        <strain evidence="2">SURF_17</strain>
    </source>
</reference>
<dbReference type="SUPFAM" id="SSF50346">
    <property type="entry name" value="PRC-barrel domain"/>
    <property type="match status" value="1"/>
</dbReference>
<evidence type="ECO:0000313" key="3">
    <source>
        <dbReference type="Proteomes" id="UP000285961"/>
    </source>
</evidence>
<protein>
    <submittedName>
        <fullName evidence="2">PRC-barrel domain containing protein</fullName>
    </submittedName>
</protein>